<dbReference type="KEGG" id="pbk:Back11_54860"/>
<keyword evidence="2" id="KW-1185">Reference proteome</keyword>
<evidence type="ECO:0000313" key="1">
    <source>
        <dbReference type="EMBL" id="BBH24141.1"/>
    </source>
</evidence>
<evidence type="ECO:0000313" key="2">
    <source>
        <dbReference type="Proteomes" id="UP000275368"/>
    </source>
</evidence>
<organism evidence="1 2">
    <name type="scientific">Paenibacillus baekrokdamisoli</name>
    <dbReference type="NCBI Taxonomy" id="1712516"/>
    <lineage>
        <taxon>Bacteria</taxon>
        <taxon>Bacillati</taxon>
        <taxon>Bacillota</taxon>
        <taxon>Bacilli</taxon>
        <taxon>Bacillales</taxon>
        <taxon>Paenibacillaceae</taxon>
        <taxon>Paenibacillus</taxon>
    </lineage>
</organism>
<name>A0A3G9JE23_9BACL</name>
<sequence>MECFFKDPCFSHEEEYRVVFFQHDIDHNEAKYNQKVLFREKSGIITPYIEVRPLTSSKKLPIQSITIGPKNNVDNAQVGLEFLLIKQGYDSISVERSRIPLRY</sequence>
<dbReference type="EMBL" id="AP019308">
    <property type="protein sequence ID" value="BBH24141.1"/>
    <property type="molecule type" value="Genomic_DNA"/>
</dbReference>
<gene>
    <name evidence="1" type="ORF">Back11_54860</name>
</gene>
<proteinExistence type="predicted"/>
<dbReference type="AlphaFoldDB" id="A0A3G9JE23"/>
<reference evidence="1 2" key="1">
    <citation type="submission" date="2018-11" db="EMBL/GenBank/DDBJ databases">
        <title>Complete genome sequence of Paenibacillus baekrokdamisoli strain KCTC 33723.</title>
        <authorList>
            <person name="Kang S.W."/>
            <person name="Lee K.C."/>
            <person name="Kim K.K."/>
            <person name="Kim J.S."/>
            <person name="Kim D.S."/>
            <person name="Ko S.H."/>
            <person name="Yang S.H."/>
            <person name="Lee J.S."/>
        </authorList>
    </citation>
    <scope>NUCLEOTIDE SEQUENCE [LARGE SCALE GENOMIC DNA]</scope>
    <source>
        <strain evidence="1 2">KCTC 33723</strain>
    </source>
</reference>
<accession>A0A3G9JE23</accession>
<protein>
    <submittedName>
        <fullName evidence="1">Uncharacterized protein</fullName>
    </submittedName>
</protein>
<dbReference type="Proteomes" id="UP000275368">
    <property type="component" value="Chromosome"/>
</dbReference>